<evidence type="ECO:0000313" key="10">
    <source>
        <dbReference type="Proteomes" id="UP000198280"/>
    </source>
</evidence>
<dbReference type="SUPFAM" id="SSF81995">
    <property type="entry name" value="beta-sandwich domain of Sec23/24"/>
    <property type="match status" value="1"/>
</dbReference>
<keyword evidence="3 7" id="KW-0812">Transmembrane</keyword>
<dbReference type="EMBL" id="FZOF01000012">
    <property type="protein sequence ID" value="SNS99593.1"/>
    <property type="molecule type" value="Genomic_DNA"/>
</dbReference>
<evidence type="ECO:0000256" key="2">
    <source>
        <dbReference type="ARBA" id="ARBA00022475"/>
    </source>
</evidence>
<keyword evidence="10" id="KW-1185">Reference proteome</keyword>
<feature type="region of interest" description="Disordered" evidence="6">
    <location>
        <begin position="1"/>
        <end position="65"/>
    </location>
</feature>
<accession>A0A239J2U9</accession>
<evidence type="ECO:0000256" key="5">
    <source>
        <dbReference type="ARBA" id="ARBA00023136"/>
    </source>
</evidence>
<dbReference type="InterPro" id="IPR010432">
    <property type="entry name" value="RDD"/>
</dbReference>
<feature type="transmembrane region" description="Helical" evidence="7">
    <location>
        <begin position="114"/>
        <end position="133"/>
    </location>
</feature>
<dbReference type="PANTHER" id="PTHR36115:SF4">
    <property type="entry name" value="MEMBRANE PROTEIN"/>
    <property type="match status" value="1"/>
</dbReference>
<feature type="domain" description="RDD" evidence="8">
    <location>
        <begin position="74"/>
        <end position="210"/>
    </location>
</feature>
<keyword evidence="2" id="KW-1003">Cell membrane</keyword>
<keyword evidence="5 7" id="KW-0472">Membrane</keyword>
<organism evidence="9 10">
    <name type="scientific">Actinacidiphila glaucinigra</name>
    <dbReference type="NCBI Taxonomy" id="235986"/>
    <lineage>
        <taxon>Bacteria</taxon>
        <taxon>Bacillati</taxon>
        <taxon>Actinomycetota</taxon>
        <taxon>Actinomycetes</taxon>
        <taxon>Kitasatosporales</taxon>
        <taxon>Streptomycetaceae</taxon>
        <taxon>Actinacidiphila</taxon>
    </lineage>
</organism>
<dbReference type="RefSeq" id="WP_089225815.1">
    <property type="nucleotide sequence ID" value="NZ_FZOF01000012.1"/>
</dbReference>
<evidence type="ECO:0000256" key="1">
    <source>
        <dbReference type="ARBA" id="ARBA00004651"/>
    </source>
</evidence>
<feature type="compositionally biased region" description="Low complexity" evidence="6">
    <location>
        <begin position="19"/>
        <end position="62"/>
    </location>
</feature>
<evidence type="ECO:0000259" key="8">
    <source>
        <dbReference type="Pfam" id="PF06271"/>
    </source>
</evidence>
<dbReference type="InterPro" id="IPR051791">
    <property type="entry name" value="Pra-immunoreactive"/>
</dbReference>
<evidence type="ECO:0000256" key="4">
    <source>
        <dbReference type="ARBA" id="ARBA00022989"/>
    </source>
</evidence>
<evidence type="ECO:0000256" key="7">
    <source>
        <dbReference type="SAM" id="Phobius"/>
    </source>
</evidence>
<dbReference type="AlphaFoldDB" id="A0A239J2U9"/>
<comment type="subcellular location">
    <subcellularLocation>
        <location evidence="1">Cell membrane</location>
        <topology evidence="1">Multi-pass membrane protein</topology>
    </subcellularLocation>
</comment>
<reference evidence="9 10" key="1">
    <citation type="submission" date="2017-06" db="EMBL/GenBank/DDBJ databases">
        <authorList>
            <person name="Kim H.J."/>
            <person name="Triplett B.A."/>
        </authorList>
    </citation>
    <scope>NUCLEOTIDE SEQUENCE [LARGE SCALE GENOMIC DNA]</scope>
    <source>
        <strain evidence="9 10">CGMCC 4.1858</strain>
    </source>
</reference>
<dbReference type="GO" id="GO:0005886">
    <property type="term" value="C:plasma membrane"/>
    <property type="evidence" value="ECO:0007669"/>
    <property type="project" value="UniProtKB-SubCell"/>
</dbReference>
<dbReference type="OrthoDB" id="9774993at2"/>
<proteinExistence type="predicted"/>
<gene>
    <name evidence="9" type="ORF">SAMN05216252_11233</name>
</gene>
<evidence type="ECO:0000313" key="9">
    <source>
        <dbReference type="EMBL" id="SNS99593.1"/>
    </source>
</evidence>
<name>A0A239J2U9_9ACTN</name>
<feature type="compositionally biased region" description="Low complexity" evidence="6">
    <location>
        <begin position="1"/>
        <end position="10"/>
    </location>
</feature>
<keyword evidence="4 7" id="KW-1133">Transmembrane helix</keyword>
<evidence type="ECO:0000256" key="6">
    <source>
        <dbReference type="SAM" id="MobiDB-lite"/>
    </source>
</evidence>
<dbReference type="Proteomes" id="UP000198280">
    <property type="component" value="Unassembled WGS sequence"/>
</dbReference>
<evidence type="ECO:0000256" key="3">
    <source>
        <dbReference type="ARBA" id="ARBA00022692"/>
    </source>
</evidence>
<dbReference type="PANTHER" id="PTHR36115">
    <property type="entry name" value="PROLINE-RICH ANTIGEN HOMOLOG-RELATED"/>
    <property type="match status" value="1"/>
</dbReference>
<feature type="transmembrane region" description="Helical" evidence="7">
    <location>
        <begin position="80"/>
        <end position="102"/>
    </location>
</feature>
<sequence>MSSNQPPGYGYPQGGSGDQNPYGQQPYGQQQPQGQNPYEQQPFPQQQPYAYPQQGPGYGQMPTDPALAGMPPLAGSGQRFVARLIDGVIFLVLAFVLFAVFGASFTDPDDLGKVAVVSLLVGVASFFYEALMLKSSGQTIGKKVMNIRVARLADGAVPGNAAWARAGTYAGASVVGNVIPCVGFVVPLLNALWHLWDKPYRQCWHDKAAKTVVVKA</sequence>
<protein>
    <submittedName>
        <fullName evidence="9">Uncharacterized membrane protein YckC, RDD family</fullName>
    </submittedName>
</protein>
<dbReference type="Pfam" id="PF06271">
    <property type="entry name" value="RDD"/>
    <property type="match status" value="1"/>
</dbReference>